<dbReference type="SUPFAM" id="SSF48317">
    <property type="entry name" value="Acid phosphatase/Vanadium-dependent haloperoxidase"/>
    <property type="match status" value="1"/>
</dbReference>
<feature type="transmembrane region" description="Helical" evidence="2">
    <location>
        <begin position="263"/>
        <end position="283"/>
    </location>
</feature>
<dbReference type="Pfam" id="PF01569">
    <property type="entry name" value="PAP2"/>
    <property type="match status" value="1"/>
</dbReference>
<proteinExistence type="predicted"/>
<organism evidence="4 5">
    <name type="scientific">Natronorubrum texcoconense</name>
    <dbReference type="NCBI Taxonomy" id="1095776"/>
    <lineage>
        <taxon>Archaea</taxon>
        <taxon>Methanobacteriati</taxon>
        <taxon>Methanobacteriota</taxon>
        <taxon>Stenosarchaea group</taxon>
        <taxon>Halobacteria</taxon>
        <taxon>Halobacteriales</taxon>
        <taxon>Natrialbaceae</taxon>
        <taxon>Natronorubrum</taxon>
    </lineage>
</organism>
<sequence>MYRGGDALEALHGSVPEWLLLLAALVTRLGDVAALISIAIVASWLLTWRGTPNGLEYPGTGSETDSTAPNADRAPAVWLVGVVVGGLAAMTALKYLFALPRPELVATTPSTLPTALESTYVSTVTLGGYGFPSGHAVGATVAYGALALAIPLGTRRSRLAAAGVLALAVSFSRVVLAVHYPGDIVAGIAVGVAYLATVWWLLERSPVDRTTTAFALALGLALVAVGVSGFAGRSVAYAALAAGGLAVWSFARPRSGRLSSARPAYHAESATVALGLLVALVVVGGGLQSVGPAAGLGALVVAPAVIRSRRASGSRRSSRVANAGPTGFRRLADSSRMTDDNRQLGVELGELGDQLESAEYPMSEDELLEAYGDEEIEMEGETSTLEDVIGPLNEDEYRDYGEVEQAIMNMVGDEAIGRKNYSDRTPPATGEDRQDEGAPDQDDQEGQESF</sequence>
<dbReference type="InterPro" id="IPR000326">
    <property type="entry name" value="PAP2/HPO"/>
</dbReference>
<feature type="domain" description="Phosphatidic acid phosphatase type 2/haloperoxidase" evidence="3">
    <location>
        <begin position="73"/>
        <end position="199"/>
    </location>
</feature>
<feature type="transmembrane region" description="Helical" evidence="2">
    <location>
        <begin position="184"/>
        <end position="202"/>
    </location>
</feature>
<feature type="transmembrane region" description="Helical" evidence="2">
    <location>
        <begin position="211"/>
        <end position="229"/>
    </location>
</feature>
<feature type="compositionally biased region" description="Basic and acidic residues" evidence="1">
    <location>
        <begin position="330"/>
        <end position="340"/>
    </location>
</feature>
<feature type="compositionally biased region" description="Acidic residues" evidence="1">
    <location>
        <begin position="437"/>
        <end position="450"/>
    </location>
</feature>
<keyword evidence="2" id="KW-1133">Transmembrane helix</keyword>
<dbReference type="InterPro" id="IPR036938">
    <property type="entry name" value="PAP2/HPO_sf"/>
</dbReference>
<feature type="transmembrane region" description="Helical" evidence="2">
    <location>
        <begin position="20"/>
        <end position="46"/>
    </location>
</feature>
<feature type="region of interest" description="Disordered" evidence="1">
    <location>
        <begin position="413"/>
        <end position="450"/>
    </location>
</feature>
<dbReference type="PANTHER" id="PTHR14969:SF13">
    <property type="entry name" value="AT30094P"/>
    <property type="match status" value="1"/>
</dbReference>
<dbReference type="InterPro" id="IPR043899">
    <property type="entry name" value="DUF5789"/>
</dbReference>
<dbReference type="Proteomes" id="UP000198882">
    <property type="component" value="Unassembled WGS sequence"/>
</dbReference>
<dbReference type="PANTHER" id="PTHR14969">
    <property type="entry name" value="SPHINGOSINE-1-PHOSPHATE PHOSPHOHYDROLASE"/>
    <property type="match status" value="1"/>
</dbReference>
<reference evidence="5" key="1">
    <citation type="submission" date="2016-10" db="EMBL/GenBank/DDBJ databases">
        <authorList>
            <person name="Varghese N."/>
            <person name="Submissions S."/>
        </authorList>
    </citation>
    <scope>NUCLEOTIDE SEQUENCE [LARGE SCALE GENOMIC DNA]</scope>
    <source>
        <strain evidence="5">B4,CECT 8067,JCM 17497</strain>
    </source>
</reference>
<protein>
    <submittedName>
        <fullName evidence="4">Membrane-associated phospholipid phosphatase</fullName>
    </submittedName>
</protein>
<dbReference type="Gene3D" id="1.20.144.10">
    <property type="entry name" value="Phosphatidic acid phosphatase type 2/haloperoxidase"/>
    <property type="match status" value="1"/>
</dbReference>
<gene>
    <name evidence="4" type="ORF">SAMN04515672_3175</name>
</gene>
<keyword evidence="5" id="KW-1185">Reference proteome</keyword>
<accession>A0A1G9C1Q0</accession>
<feature type="transmembrane region" description="Helical" evidence="2">
    <location>
        <begin position="133"/>
        <end position="152"/>
    </location>
</feature>
<keyword evidence="2" id="KW-0812">Transmembrane</keyword>
<dbReference type="SMART" id="SM00014">
    <property type="entry name" value="acidPPc"/>
    <property type="match status" value="1"/>
</dbReference>
<feature type="transmembrane region" description="Helical" evidence="2">
    <location>
        <begin position="159"/>
        <end position="178"/>
    </location>
</feature>
<dbReference type="EMBL" id="FNFE01000004">
    <property type="protein sequence ID" value="SDK45629.1"/>
    <property type="molecule type" value="Genomic_DNA"/>
</dbReference>
<feature type="region of interest" description="Disordered" evidence="1">
    <location>
        <begin position="313"/>
        <end position="340"/>
    </location>
</feature>
<evidence type="ECO:0000256" key="1">
    <source>
        <dbReference type="SAM" id="MobiDB-lite"/>
    </source>
</evidence>
<feature type="transmembrane region" description="Helical" evidence="2">
    <location>
        <begin position="235"/>
        <end position="251"/>
    </location>
</feature>
<evidence type="ECO:0000259" key="3">
    <source>
        <dbReference type="SMART" id="SM00014"/>
    </source>
</evidence>
<evidence type="ECO:0000313" key="4">
    <source>
        <dbReference type="EMBL" id="SDK45629.1"/>
    </source>
</evidence>
<name>A0A1G9C1Q0_9EURY</name>
<evidence type="ECO:0000256" key="2">
    <source>
        <dbReference type="SAM" id="Phobius"/>
    </source>
</evidence>
<dbReference type="AlphaFoldDB" id="A0A1G9C1Q0"/>
<keyword evidence="2" id="KW-0472">Membrane</keyword>
<dbReference type="Pfam" id="PF19102">
    <property type="entry name" value="DUF5789"/>
    <property type="match status" value="1"/>
</dbReference>
<feature type="transmembrane region" description="Helical" evidence="2">
    <location>
        <begin position="76"/>
        <end position="97"/>
    </location>
</feature>
<evidence type="ECO:0000313" key="5">
    <source>
        <dbReference type="Proteomes" id="UP000198882"/>
    </source>
</evidence>